<evidence type="ECO:0000313" key="3">
    <source>
        <dbReference type="Proteomes" id="UP001208570"/>
    </source>
</evidence>
<sequence length="52" mass="5809">MPASKSYRGLDRMSERFSSPTHHRSPVDHLLADSLRSPNRSVGGHSDSGIRY</sequence>
<feature type="non-terminal residue" evidence="2">
    <location>
        <position position="52"/>
    </location>
</feature>
<dbReference type="Proteomes" id="UP001208570">
    <property type="component" value="Unassembled WGS sequence"/>
</dbReference>
<evidence type="ECO:0000313" key="2">
    <source>
        <dbReference type="EMBL" id="KAK2164871.1"/>
    </source>
</evidence>
<keyword evidence="3" id="KW-1185">Reference proteome</keyword>
<dbReference type="EMBL" id="JAODUP010000058">
    <property type="protein sequence ID" value="KAK2164871.1"/>
    <property type="molecule type" value="Genomic_DNA"/>
</dbReference>
<gene>
    <name evidence="2" type="ORF">LSH36_58g20015</name>
</gene>
<comment type="caution">
    <text evidence="2">The sequence shown here is derived from an EMBL/GenBank/DDBJ whole genome shotgun (WGS) entry which is preliminary data.</text>
</comment>
<feature type="region of interest" description="Disordered" evidence="1">
    <location>
        <begin position="1"/>
        <end position="52"/>
    </location>
</feature>
<protein>
    <submittedName>
        <fullName evidence="2">Uncharacterized protein</fullName>
    </submittedName>
</protein>
<organism evidence="2 3">
    <name type="scientific">Paralvinella palmiformis</name>
    <dbReference type="NCBI Taxonomy" id="53620"/>
    <lineage>
        <taxon>Eukaryota</taxon>
        <taxon>Metazoa</taxon>
        <taxon>Spiralia</taxon>
        <taxon>Lophotrochozoa</taxon>
        <taxon>Annelida</taxon>
        <taxon>Polychaeta</taxon>
        <taxon>Sedentaria</taxon>
        <taxon>Canalipalpata</taxon>
        <taxon>Terebellida</taxon>
        <taxon>Terebelliformia</taxon>
        <taxon>Alvinellidae</taxon>
        <taxon>Paralvinella</taxon>
    </lineage>
</organism>
<proteinExistence type="predicted"/>
<name>A0AAD9K5D7_9ANNE</name>
<evidence type="ECO:0000256" key="1">
    <source>
        <dbReference type="SAM" id="MobiDB-lite"/>
    </source>
</evidence>
<accession>A0AAD9K5D7</accession>
<reference evidence="2" key="1">
    <citation type="journal article" date="2023" name="Mol. Biol. Evol.">
        <title>Third-Generation Sequencing Reveals the Adaptive Role of the Epigenome in Three Deep-Sea Polychaetes.</title>
        <authorList>
            <person name="Perez M."/>
            <person name="Aroh O."/>
            <person name="Sun Y."/>
            <person name="Lan Y."/>
            <person name="Juniper S.K."/>
            <person name="Young C.R."/>
            <person name="Angers B."/>
            <person name="Qian P.Y."/>
        </authorList>
    </citation>
    <scope>NUCLEOTIDE SEQUENCE</scope>
    <source>
        <strain evidence="2">P08H-3</strain>
    </source>
</reference>
<dbReference type="AlphaFoldDB" id="A0AAD9K5D7"/>